<feature type="domain" description="Shikimate dehydrogenase substrate binding N-terminal" evidence="8">
    <location>
        <begin position="14"/>
        <end position="96"/>
    </location>
</feature>
<protein>
    <recommendedName>
        <fullName evidence="2 7">Shikimate dehydrogenase (NADP(+))</fullName>
        <shortName evidence="7">SDH</shortName>
        <ecNumber evidence="2 7">1.1.1.25</ecNumber>
    </recommendedName>
</protein>
<dbReference type="Gene3D" id="3.40.50.720">
    <property type="entry name" value="NAD(P)-binding Rossmann-like Domain"/>
    <property type="match status" value="1"/>
</dbReference>
<evidence type="ECO:0000256" key="6">
    <source>
        <dbReference type="ARBA" id="ARBA00023141"/>
    </source>
</evidence>
<feature type="binding site" evidence="7">
    <location>
        <position position="236"/>
    </location>
    <ligand>
        <name>shikimate</name>
        <dbReference type="ChEBI" id="CHEBI:36208"/>
    </ligand>
</feature>
<dbReference type="InterPro" id="IPR011342">
    <property type="entry name" value="Shikimate_DH"/>
</dbReference>
<evidence type="ECO:0000256" key="1">
    <source>
        <dbReference type="ARBA" id="ARBA00004871"/>
    </source>
</evidence>
<dbReference type="PANTHER" id="PTHR21089">
    <property type="entry name" value="SHIKIMATE DEHYDROGENASE"/>
    <property type="match status" value="1"/>
</dbReference>
<dbReference type="RefSeq" id="WP_248601714.1">
    <property type="nucleotide sequence ID" value="NZ_JAJIAO010000004.1"/>
</dbReference>
<dbReference type="Pfam" id="PF18317">
    <property type="entry name" value="SDH_C"/>
    <property type="match status" value="1"/>
</dbReference>
<dbReference type="EMBL" id="JAJIAO010000004">
    <property type="protein sequence ID" value="MCK8624817.1"/>
    <property type="molecule type" value="Genomic_DNA"/>
</dbReference>
<evidence type="ECO:0000256" key="7">
    <source>
        <dbReference type="HAMAP-Rule" id="MF_00222"/>
    </source>
</evidence>
<feature type="binding site" evidence="7">
    <location>
        <position position="109"/>
    </location>
    <ligand>
        <name>shikimate</name>
        <dbReference type="ChEBI" id="CHEBI:36208"/>
    </ligand>
</feature>
<organism evidence="10 11">
    <name type="scientific">Apilactobacillus xinyiensis</name>
    <dbReference type="NCBI Taxonomy" id="2841032"/>
    <lineage>
        <taxon>Bacteria</taxon>
        <taxon>Bacillati</taxon>
        <taxon>Bacillota</taxon>
        <taxon>Bacilli</taxon>
        <taxon>Lactobacillales</taxon>
        <taxon>Lactobacillaceae</taxon>
        <taxon>Apilactobacillus</taxon>
    </lineage>
</organism>
<proteinExistence type="inferred from homology"/>
<comment type="caution">
    <text evidence="7">Lacks conserved residue(s) required for the propagation of feature annotation.</text>
</comment>
<dbReference type="InterPro" id="IPR022893">
    <property type="entry name" value="Shikimate_DH_fam"/>
</dbReference>
<feature type="active site" description="Proton acceptor" evidence="7">
    <location>
        <position position="73"/>
    </location>
</feature>
<dbReference type="PANTHER" id="PTHR21089:SF1">
    <property type="entry name" value="BIFUNCTIONAL 3-DEHYDROQUINATE DEHYDRATASE_SHIKIMATE DEHYDROGENASE, CHLOROPLASTIC"/>
    <property type="match status" value="1"/>
</dbReference>
<dbReference type="CDD" id="cd01065">
    <property type="entry name" value="NAD_bind_Shikimate_DH"/>
    <property type="match status" value="1"/>
</dbReference>
<comment type="pathway">
    <text evidence="1 7">Metabolic intermediate biosynthesis; chorismate biosynthesis; chorismate from D-erythrose 4-phosphate and phosphoenolpyruvate: step 4/7.</text>
</comment>
<comment type="similarity">
    <text evidence="7">Belongs to the shikimate dehydrogenase family.</text>
</comment>
<keyword evidence="3 7" id="KW-0028">Amino-acid biosynthesis</keyword>
<dbReference type="SUPFAM" id="SSF53223">
    <property type="entry name" value="Aminoacid dehydrogenase-like, N-terminal domain"/>
    <property type="match status" value="1"/>
</dbReference>
<dbReference type="InterPro" id="IPR013708">
    <property type="entry name" value="Shikimate_DH-bd_N"/>
</dbReference>
<gene>
    <name evidence="7 10" type="primary">aroE</name>
    <name evidence="10" type="ORF">LNP07_04730</name>
</gene>
<dbReference type="GO" id="GO:0004764">
    <property type="term" value="F:shikimate 3-dehydrogenase (NADP+) activity"/>
    <property type="evidence" value="ECO:0007669"/>
    <property type="project" value="UniProtKB-EC"/>
</dbReference>
<keyword evidence="6 7" id="KW-0057">Aromatic amino acid biosynthesis</keyword>
<keyword evidence="5 7" id="KW-0560">Oxidoreductase</keyword>
<keyword evidence="4 7" id="KW-0521">NADP</keyword>
<sequence length="295" mass="32329">MNNFIDGHTILIGLMAYPIRHSMSPTMHNAAFQKLNLNFVYLAFDVDAPQLADGVKAIRTLEMRGSNVSMPNKQKIIQYLDKLDITSELNQAVNTVVNDNGVLTGYTTDGVGFINDLKKKGHSVKDQTVLVTGAGGAGTPIAIQSALEGAKEILIFNQHDEHWDNAQRNAEVINQKTASKAKVFDLSDTDAFKTALQTCDIYCDATGVGMGKLADMSLVEDPSWFKPDMVVFDTVYAPRTTKLMQVAQQAGVKFVYNGLGMMVEQGAAAFKLWTGQDMPIEFVKQQLLAKDAQDD</sequence>
<feature type="binding site" evidence="7">
    <location>
        <position position="258"/>
    </location>
    <ligand>
        <name>NADP(+)</name>
        <dbReference type="ChEBI" id="CHEBI:58349"/>
    </ligand>
</feature>
<evidence type="ECO:0000259" key="9">
    <source>
        <dbReference type="Pfam" id="PF18317"/>
    </source>
</evidence>
<evidence type="ECO:0000256" key="5">
    <source>
        <dbReference type="ARBA" id="ARBA00023002"/>
    </source>
</evidence>
<comment type="catalytic activity">
    <reaction evidence="7">
        <text>shikimate + NADP(+) = 3-dehydroshikimate + NADPH + H(+)</text>
        <dbReference type="Rhea" id="RHEA:17737"/>
        <dbReference type="ChEBI" id="CHEBI:15378"/>
        <dbReference type="ChEBI" id="CHEBI:16630"/>
        <dbReference type="ChEBI" id="CHEBI:36208"/>
        <dbReference type="ChEBI" id="CHEBI:57783"/>
        <dbReference type="ChEBI" id="CHEBI:58349"/>
        <dbReference type="EC" id="1.1.1.25"/>
    </reaction>
</comment>
<feature type="binding site" evidence="7">
    <location>
        <position position="69"/>
    </location>
    <ligand>
        <name>shikimate</name>
        <dbReference type="ChEBI" id="CHEBI:36208"/>
    </ligand>
</feature>
<feature type="binding site" evidence="7">
    <location>
        <position position="265"/>
    </location>
    <ligand>
        <name>shikimate</name>
        <dbReference type="ChEBI" id="CHEBI:36208"/>
    </ligand>
</feature>
<dbReference type="NCBIfam" id="TIGR00507">
    <property type="entry name" value="aroE"/>
    <property type="match status" value="1"/>
</dbReference>
<dbReference type="InterPro" id="IPR036291">
    <property type="entry name" value="NAD(P)-bd_dom_sf"/>
</dbReference>
<evidence type="ECO:0000256" key="2">
    <source>
        <dbReference type="ARBA" id="ARBA00012962"/>
    </source>
</evidence>
<feature type="binding site" evidence="7">
    <location>
        <begin position="22"/>
        <end position="24"/>
    </location>
    <ligand>
        <name>shikimate</name>
        <dbReference type="ChEBI" id="CHEBI:36208"/>
    </ligand>
</feature>
<dbReference type="Pfam" id="PF08501">
    <property type="entry name" value="Shikimate_dh_N"/>
    <property type="match status" value="1"/>
</dbReference>
<evidence type="ECO:0000313" key="11">
    <source>
        <dbReference type="Proteomes" id="UP001522905"/>
    </source>
</evidence>
<keyword evidence="11" id="KW-1185">Reference proteome</keyword>
<dbReference type="Proteomes" id="UP001522905">
    <property type="component" value="Unassembled WGS sequence"/>
</dbReference>
<dbReference type="EC" id="1.1.1.25" evidence="2 7"/>
<evidence type="ECO:0000256" key="3">
    <source>
        <dbReference type="ARBA" id="ARBA00022605"/>
    </source>
</evidence>
<feature type="domain" description="SDH C-terminal" evidence="9">
    <location>
        <begin position="258"/>
        <end position="288"/>
    </location>
</feature>
<evidence type="ECO:0000313" key="10">
    <source>
        <dbReference type="EMBL" id="MCK8624817.1"/>
    </source>
</evidence>
<dbReference type="InterPro" id="IPR046346">
    <property type="entry name" value="Aminoacid_DH-like_N_sf"/>
</dbReference>
<comment type="function">
    <text evidence="7">Involved in the biosynthesis of the chorismate, which leads to the biosynthesis of aromatic amino acids. Catalyzes the reversible NADPH linked reduction of 3-dehydroshikimate (DHSA) to yield shikimate (SA).</text>
</comment>
<feature type="binding site" evidence="7">
    <location>
        <position position="234"/>
    </location>
    <ligand>
        <name>NADP(+)</name>
        <dbReference type="ChEBI" id="CHEBI:58349"/>
    </ligand>
</feature>
<dbReference type="Gene3D" id="3.40.50.10860">
    <property type="entry name" value="Leucine Dehydrogenase, chain A, domain 1"/>
    <property type="match status" value="1"/>
</dbReference>
<dbReference type="InterPro" id="IPR041121">
    <property type="entry name" value="SDH_C"/>
</dbReference>
<feature type="binding site" evidence="7">
    <location>
        <begin position="133"/>
        <end position="137"/>
    </location>
    <ligand>
        <name>NADP(+)</name>
        <dbReference type="ChEBI" id="CHEBI:58349"/>
    </ligand>
</feature>
<comment type="subunit">
    <text evidence="7">Homodimer.</text>
</comment>
<evidence type="ECO:0000259" key="8">
    <source>
        <dbReference type="Pfam" id="PF08501"/>
    </source>
</evidence>
<dbReference type="SUPFAM" id="SSF51735">
    <property type="entry name" value="NAD(P)-binding Rossmann-fold domains"/>
    <property type="match status" value="1"/>
</dbReference>
<feature type="binding site" evidence="7">
    <location>
        <position position="94"/>
    </location>
    <ligand>
        <name>shikimate</name>
        <dbReference type="ChEBI" id="CHEBI:36208"/>
    </ligand>
</feature>
<name>A0ABT0I278_9LACO</name>
<accession>A0ABT0I278</accession>
<comment type="caution">
    <text evidence="10">The sequence shown here is derived from an EMBL/GenBank/DDBJ whole genome shotgun (WGS) entry which is preliminary data.</text>
</comment>
<dbReference type="HAMAP" id="MF_00222">
    <property type="entry name" value="Shikimate_DH_AroE"/>
    <property type="match status" value="1"/>
</dbReference>
<reference evidence="10 11" key="1">
    <citation type="submission" date="2021-11" db="EMBL/GenBank/DDBJ databases">
        <title>Comparative genomics of bee honey and flower isolates.</title>
        <authorList>
            <person name="Bechtner J.D."/>
            <person name="Gallus M.K."/>
            <person name="Ehrmann M."/>
        </authorList>
    </citation>
    <scope>NUCLEOTIDE SEQUENCE [LARGE SCALE GENOMIC DNA]</scope>
    <source>
        <strain evidence="10 11">M161</strain>
    </source>
</reference>
<evidence type="ECO:0000256" key="4">
    <source>
        <dbReference type="ARBA" id="ARBA00022857"/>
    </source>
</evidence>